<dbReference type="InterPro" id="IPR027470">
    <property type="entry name" value="Cation_efflux_CTD"/>
</dbReference>
<sequence>HGKFETVGALGISLMLLATGGGIAWHAVDVFQGLLNSSSDLDMHSLMHTHGSDHAHGGHNHGFDMEHPILALNTVIVSIGVKEGLYWVTKRAGEKEGSGLLKANAWHHRADAISSVIALVGVGGAILGAPILDPLAGILVSGMIVKAGLQNGYQSMMELVDVGAPESLLAPIRQTILQVEGVKGCDHLRGRKAGSSLHLDIHIEVDPFLSVSAAHNIGETVRRELHESHPKVAEVFIHIDPSHLENCLARQDARKNNDEEKKLNNSLMTSTQQLETEKTIRNVLSSKFSETMTVEHVTCHFLQGKVFVQVQISMLADMLIRDGMDIAMQAEKEILQASSEISAVNILLRLGHRLEESQLLSHL</sequence>
<evidence type="ECO:0000256" key="2">
    <source>
        <dbReference type="ARBA" id="ARBA00022448"/>
    </source>
</evidence>
<dbReference type="InterPro" id="IPR027469">
    <property type="entry name" value="Cation_efflux_TMD_sf"/>
</dbReference>
<dbReference type="Pfam" id="PF01545">
    <property type="entry name" value="Cation_efflux"/>
    <property type="match status" value="1"/>
</dbReference>
<dbReference type="InterPro" id="IPR050291">
    <property type="entry name" value="CDF_Transporter"/>
</dbReference>
<dbReference type="GO" id="GO:0016020">
    <property type="term" value="C:membrane"/>
    <property type="evidence" value="ECO:0007669"/>
    <property type="project" value="UniProtKB-SubCell"/>
</dbReference>
<gene>
    <name evidence="9" type="ORF">KI387_001225</name>
</gene>
<accession>A0AA38GWZ1</accession>
<dbReference type="NCBIfam" id="TIGR01297">
    <property type="entry name" value="CDF"/>
    <property type="match status" value="1"/>
</dbReference>
<keyword evidence="10" id="KW-1185">Reference proteome</keyword>
<dbReference type="Proteomes" id="UP000824469">
    <property type="component" value="Unassembled WGS sequence"/>
</dbReference>
<feature type="transmembrane region" description="Helical" evidence="6">
    <location>
        <begin position="110"/>
        <end position="132"/>
    </location>
</feature>
<evidence type="ECO:0000313" key="9">
    <source>
        <dbReference type="EMBL" id="KAH9329117.1"/>
    </source>
</evidence>
<feature type="domain" description="Cation efflux protein cytoplasmic" evidence="8">
    <location>
        <begin position="165"/>
        <end position="241"/>
    </location>
</feature>
<proteinExistence type="predicted"/>
<dbReference type="AlphaFoldDB" id="A0AA38GWZ1"/>
<dbReference type="FunFam" id="3.30.70.1350:FF:000008">
    <property type="entry name" value="Metal tolerance protein C1"/>
    <property type="match status" value="1"/>
</dbReference>
<dbReference type="SUPFAM" id="SSF160240">
    <property type="entry name" value="Cation efflux protein cytoplasmic domain-like"/>
    <property type="match status" value="1"/>
</dbReference>
<evidence type="ECO:0008006" key="11">
    <source>
        <dbReference type="Google" id="ProtNLM"/>
    </source>
</evidence>
<dbReference type="Gene3D" id="1.20.1510.10">
    <property type="entry name" value="Cation efflux protein transmembrane domain"/>
    <property type="match status" value="1"/>
</dbReference>
<feature type="transmembrane region" description="Helical" evidence="6">
    <location>
        <begin position="69"/>
        <end position="89"/>
    </location>
</feature>
<evidence type="ECO:0000256" key="5">
    <source>
        <dbReference type="ARBA" id="ARBA00023136"/>
    </source>
</evidence>
<dbReference type="InterPro" id="IPR002524">
    <property type="entry name" value="Cation_efflux"/>
</dbReference>
<keyword evidence="4 6" id="KW-1133">Transmembrane helix</keyword>
<dbReference type="SUPFAM" id="SSF161111">
    <property type="entry name" value="Cation efflux protein transmembrane domain-like"/>
    <property type="match status" value="1"/>
</dbReference>
<organism evidence="9 10">
    <name type="scientific">Taxus chinensis</name>
    <name type="common">Chinese yew</name>
    <name type="synonym">Taxus wallichiana var. chinensis</name>
    <dbReference type="NCBI Taxonomy" id="29808"/>
    <lineage>
        <taxon>Eukaryota</taxon>
        <taxon>Viridiplantae</taxon>
        <taxon>Streptophyta</taxon>
        <taxon>Embryophyta</taxon>
        <taxon>Tracheophyta</taxon>
        <taxon>Spermatophyta</taxon>
        <taxon>Pinopsida</taxon>
        <taxon>Pinidae</taxon>
        <taxon>Conifers II</taxon>
        <taxon>Cupressales</taxon>
        <taxon>Taxaceae</taxon>
        <taxon>Taxus</taxon>
    </lineage>
</organism>
<dbReference type="PANTHER" id="PTHR43840:SF15">
    <property type="entry name" value="MITOCHONDRIAL METAL TRANSPORTER 1-RELATED"/>
    <property type="match status" value="1"/>
</dbReference>
<protein>
    <recommendedName>
        <fullName evidence="11">Cation efflux protein cytoplasmic domain-containing protein</fullName>
    </recommendedName>
</protein>
<reference evidence="9 10" key="1">
    <citation type="journal article" date="2021" name="Nat. Plants">
        <title>The Taxus genome provides insights into paclitaxel biosynthesis.</title>
        <authorList>
            <person name="Xiong X."/>
            <person name="Gou J."/>
            <person name="Liao Q."/>
            <person name="Li Y."/>
            <person name="Zhou Q."/>
            <person name="Bi G."/>
            <person name="Li C."/>
            <person name="Du R."/>
            <person name="Wang X."/>
            <person name="Sun T."/>
            <person name="Guo L."/>
            <person name="Liang H."/>
            <person name="Lu P."/>
            <person name="Wu Y."/>
            <person name="Zhang Z."/>
            <person name="Ro D.K."/>
            <person name="Shang Y."/>
            <person name="Huang S."/>
            <person name="Yan J."/>
        </authorList>
    </citation>
    <scope>NUCLEOTIDE SEQUENCE [LARGE SCALE GENOMIC DNA]</scope>
    <source>
        <strain evidence="9">Ta-2019</strain>
    </source>
</reference>
<evidence type="ECO:0000259" key="8">
    <source>
        <dbReference type="Pfam" id="PF16916"/>
    </source>
</evidence>
<dbReference type="InterPro" id="IPR058533">
    <property type="entry name" value="Cation_efflux_TM"/>
</dbReference>
<feature type="non-terminal residue" evidence="9">
    <location>
        <position position="1"/>
    </location>
</feature>
<dbReference type="PANTHER" id="PTHR43840">
    <property type="entry name" value="MITOCHONDRIAL METAL TRANSPORTER 1-RELATED"/>
    <property type="match status" value="1"/>
</dbReference>
<evidence type="ECO:0000313" key="10">
    <source>
        <dbReference type="Proteomes" id="UP000824469"/>
    </source>
</evidence>
<evidence type="ECO:0000256" key="4">
    <source>
        <dbReference type="ARBA" id="ARBA00022989"/>
    </source>
</evidence>
<name>A0AA38GWZ1_TAXCH</name>
<dbReference type="Pfam" id="PF16916">
    <property type="entry name" value="ZT_dimer"/>
    <property type="match status" value="1"/>
</dbReference>
<feature type="transmembrane region" description="Helical" evidence="6">
    <location>
        <begin position="7"/>
        <end position="28"/>
    </location>
</feature>
<dbReference type="Gene3D" id="3.30.70.1350">
    <property type="entry name" value="Cation efflux protein, cytoplasmic domain"/>
    <property type="match status" value="2"/>
</dbReference>
<keyword evidence="5 6" id="KW-0472">Membrane</keyword>
<feature type="domain" description="Cation efflux protein transmembrane" evidence="7">
    <location>
        <begin position="1"/>
        <end position="159"/>
    </location>
</feature>
<comment type="caution">
    <text evidence="9">The sequence shown here is derived from an EMBL/GenBank/DDBJ whole genome shotgun (WGS) entry which is preliminary data.</text>
</comment>
<dbReference type="OMA" id="RNSEAIP"/>
<keyword evidence="3 6" id="KW-0812">Transmembrane</keyword>
<dbReference type="EMBL" id="JAHRHJ020000001">
    <property type="protein sequence ID" value="KAH9329117.1"/>
    <property type="molecule type" value="Genomic_DNA"/>
</dbReference>
<evidence type="ECO:0000256" key="3">
    <source>
        <dbReference type="ARBA" id="ARBA00022692"/>
    </source>
</evidence>
<dbReference type="InterPro" id="IPR036837">
    <property type="entry name" value="Cation_efflux_CTD_sf"/>
</dbReference>
<evidence type="ECO:0000256" key="6">
    <source>
        <dbReference type="SAM" id="Phobius"/>
    </source>
</evidence>
<evidence type="ECO:0000259" key="7">
    <source>
        <dbReference type="Pfam" id="PF01545"/>
    </source>
</evidence>
<comment type="subcellular location">
    <subcellularLocation>
        <location evidence="1">Membrane</location>
        <topology evidence="1">Multi-pass membrane protein</topology>
    </subcellularLocation>
</comment>
<keyword evidence="2" id="KW-0813">Transport</keyword>
<evidence type="ECO:0000256" key="1">
    <source>
        <dbReference type="ARBA" id="ARBA00004141"/>
    </source>
</evidence>
<dbReference type="GO" id="GO:0008324">
    <property type="term" value="F:monoatomic cation transmembrane transporter activity"/>
    <property type="evidence" value="ECO:0007669"/>
    <property type="project" value="InterPro"/>
</dbReference>